<dbReference type="Gene3D" id="1.20.1260.10">
    <property type="match status" value="1"/>
</dbReference>
<evidence type="ECO:0000313" key="2">
    <source>
        <dbReference type="Proteomes" id="UP000741863"/>
    </source>
</evidence>
<dbReference type="GO" id="GO:0097266">
    <property type="term" value="F:phenylacetyl-CoA 1,2-epoxidase activity"/>
    <property type="evidence" value="ECO:0007669"/>
    <property type="project" value="UniProtKB-EC"/>
</dbReference>
<dbReference type="InterPro" id="IPR007814">
    <property type="entry name" value="PaaA_PaaC"/>
</dbReference>
<dbReference type="EC" id="1.14.13.149" evidence="1"/>
<comment type="caution">
    <text evidence="1">The sequence shown here is derived from an EMBL/GenBank/DDBJ whole genome shotgun (WGS) entry which is preliminary data.</text>
</comment>
<dbReference type="Pfam" id="PF05138">
    <property type="entry name" value="PaaA_PaaC"/>
    <property type="match status" value="1"/>
</dbReference>
<reference evidence="1 2" key="1">
    <citation type="submission" date="2021-01" db="EMBL/GenBank/DDBJ databases">
        <title>Genomic Encyclopedia of Type Strains, Phase IV (KMG-IV): sequencing the most valuable type-strain genomes for metagenomic binning, comparative biology and taxonomic classification.</title>
        <authorList>
            <person name="Goeker M."/>
        </authorList>
    </citation>
    <scope>NUCLEOTIDE SEQUENCE [LARGE SCALE GENOMIC DNA]</scope>
    <source>
        <strain evidence="1 2">DSM 25540</strain>
    </source>
</reference>
<dbReference type="RefSeq" id="WP_204695792.1">
    <property type="nucleotide sequence ID" value="NZ_JAFBEC010000002.1"/>
</dbReference>
<keyword evidence="1" id="KW-0560">Oxidoreductase</keyword>
<dbReference type="Proteomes" id="UP000741863">
    <property type="component" value="Unassembled WGS sequence"/>
</dbReference>
<dbReference type="InterPro" id="IPR012347">
    <property type="entry name" value="Ferritin-like"/>
</dbReference>
<dbReference type="NCBIfam" id="TIGR02156">
    <property type="entry name" value="PA_CoA_Oxy1"/>
    <property type="match status" value="1"/>
</dbReference>
<gene>
    <name evidence="1" type="ORF">JOD17_000800</name>
</gene>
<dbReference type="InterPro" id="IPR009078">
    <property type="entry name" value="Ferritin-like_SF"/>
</dbReference>
<keyword evidence="2" id="KW-1185">Reference proteome</keyword>
<sequence length="327" mass="37831">MYHYLEHQKGSKTNEDPILYDNFMQRIENGDKIEANDWMPAEYRDTLIKLISMHGISEIMGALPEKEWVPKAPSLERKLAIMAKVQDEMGHGQLLLRVTEDLMKPYGRNRQHLMEDLLSGRLKFHNVFHMPTKTWADAGMVGWLVDGAAIISQTNMLDASYGPYQRALQRICKEEVFHAQHGESIIMALAEGTEDQRKILQDSLNRWWPSLLMFFGPASAETTGSSKQEITIKYNIRKSTNEELRQAFLDKYMPRVFSLGLTVPDETMHYDDVQEKWIYQQPDWNEFKLIIQNKGPRSKARLKVREIAYSNNSWVREALAVAGGDRP</sequence>
<dbReference type="EMBL" id="JAFBEC010000002">
    <property type="protein sequence ID" value="MBM7631708.1"/>
    <property type="molecule type" value="Genomic_DNA"/>
</dbReference>
<accession>A0ABS2PA36</accession>
<proteinExistence type="predicted"/>
<dbReference type="InterPro" id="IPR052703">
    <property type="entry name" value="Aromatic_CoA_ox/epox"/>
</dbReference>
<organism evidence="1 2">
    <name type="scientific">Geomicrobium sediminis</name>
    <dbReference type="NCBI Taxonomy" id="1347788"/>
    <lineage>
        <taxon>Bacteria</taxon>
        <taxon>Bacillati</taxon>
        <taxon>Bacillota</taxon>
        <taxon>Bacilli</taxon>
        <taxon>Bacillales</taxon>
        <taxon>Geomicrobium</taxon>
    </lineage>
</organism>
<dbReference type="PANTHER" id="PTHR30458:SF2">
    <property type="entry name" value="1,2-PHENYLACETYL-COA EPOXIDASE, SUBUNIT A"/>
    <property type="match status" value="1"/>
</dbReference>
<dbReference type="SUPFAM" id="SSF47240">
    <property type="entry name" value="Ferritin-like"/>
    <property type="match status" value="1"/>
</dbReference>
<name>A0ABS2PA36_9BACL</name>
<dbReference type="PANTHER" id="PTHR30458">
    <property type="entry name" value="PHENYLACETIC ACID DEGRADATION PROTEIN PAA"/>
    <property type="match status" value="1"/>
</dbReference>
<protein>
    <submittedName>
        <fullName evidence="1">Ring-1,2-phenylacetyl-CoA epoxidase subunit PaaA</fullName>
        <ecNumber evidence="1">1.14.13.149</ecNumber>
    </submittedName>
</protein>
<dbReference type="InterPro" id="IPR011881">
    <property type="entry name" value="PaaA"/>
</dbReference>
<evidence type="ECO:0000313" key="1">
    <source>
        <dbReference type="EMBL" id="MBM7631708.1"/>
    </source>
</evidence>